<evidence type="ECO:0000313" key="1">
    <source>
        <dbReference type="EMBL" id="CAK6967385.1"/>
    </source>
</evidence>
<gene>
    <name evidence="1" type="ORF">FSCOSCO3_A024787</name>
</gene>
<sequence>SGPTAPDEKLGILARGRCPTGYFLTSEIKSYPQDMMCQSEAAQQQQQQMMRTAQVQRNQRTGLLSPCDELR</sequence>
<keyword evidence="2" id="KW-1185">Reference proteome</keyword>
<organism evidence="1 2">
    <name type="scientific">Scomber scombrus</name>
    <name type="common">Atlantic mackerel</name>
    <name type="synonym">Scomber vernalis</name>
    <dbReference type="NCBI Taxonomy" id="13677"/>
    <lineage>
        <taxon>Eukaryota</taxon>
        <taxon>Metazoa</taxon>
        <taxon>Chordata</taxon>
        <taxon>Craniata</taxon>
        <taxon>Vertebrata</taxon>
        <taxon>Euteleostomi</taxon>
        <taxon>Actinopterygii</taxon>
        <taxon>Neopterygii</taxon>
        <taxon>Teleostei</taxon>
        <taxon>Neoteleostei</taxon>
        <taxon>Acanthomorphata</taxon>
        <taxon>Pelagiaria</taxon>
        <taxon>Scombriformes</taxon>
        <taxon>Scombridae</taxon>
        <taxon>Scomber</taxon>
    </lineage>
</organism>
<proteinExistence type="predicted"/>
<feature type="non-terminal residue" evidence="1">
    <location>
        <position position="71"/>
    </location>
</feature>
<accession>A0AAV1P7P9</accession>
<evidence type="ECO:0000313" key="2">
    <source>
        <dbReference type="Proteomes" id="UP001314229"/>
    </source>
</evidence>
<dbReference type="Proteomes" id="UP001314229">
    <property type="component" value="Unassembled WGS sequence"/>
</dbReference>
<feature type="non-terminal residue" evidence="1">
    <location>
        <position position="1"/>
    </location>
</feature>
<comment type="caution">
    <text evidence="1">The sequence shown here is derived from an EMBL/GenBank/DDBJ whole genome shotgun (WGS) entry which is preliminary data.</text>
</comment>
<protein>
    <submittedName>
        <fullName evidence="1">Uncharacterized protein</fullName>
    </submittedName>
</protein>
<reference evidence="1 2" key="1">
    <citation type="submission" date="2024-01" db="EMBL/GenBank/DDBJ databases">
        <authorList>
            <person name="Alioto T."/>
            <person name="Alioto T."/>
            <person name="Gomez Garrido J."/>
        </authorList>
    </citation>
    <scope>NUCLEOTIDE SEQUENCE [LARGE SCALE GENOMIC DNA]</scope>
</reference>
<dbReference type="EMBL" id="CAWUFR010000103">
    <property type="protein sequence ID" value="CAK6967385.1"/>
    <property type="molecule type" value="Genomic_DNA"/>
</dbReference>
<dbReference type="AlphaFoldDB" id="A0AAV1P7P9"/>
<name>A0AAV1P7P9_SCOSC</name>